<dbReference type="InterPro" id="IPR011664">
    <property type="entry name" value="Abi_system_AbiD/AbiF-like"/>
</dbReference>
<evidence type="ECO:0000313" key="1">
    <source>
        <dbReference type="EMBL" id="GAB47455.1"/>
    </source>
</evidence>
<evidence type="ECO:0008006" key="3">
    <source>
        <dbReference type="Google" id="ProtNLM"/>
    </source>
</evidence>
<dbReference type="Proteomes" id="UP000004367">
    <property type="component" value="Unassembled WGS sequence"/>
</dbReference>
<dbReference type="AlphaFoldDB" id="H5UNZ7"/>
<keyword evidence="2" id="KW-1185">Reference proteome</keyword>
<sequence length="282" mass="31671">MGYYRLSPYVIPFREPGCEDVRPGTTFDDVLGLYVFDRKLRLLVMDALERVEVALRAAVTDHMSSSTGDAFWYTSVEHFKRRDAHEEFLRRVRTLCDAQLRQGEVAGGALAHPSALEHDLTVYGEPELPPSWLMAELLTLGELEKVVANLDRRSDLTAIAAPLGLTAPLLGSWVRSFVRVRNVCAHHGRLWNVVLGVSPALPKNPGIAWLQDPAVMLEGDRRQRLYVVLVATQSVLATISPGSSWATRLSDLLDTHPHVPIRGMGFPERWSEDPFWASRIRR</sequence>
<gene>
    <name evidence="1" type="ORF">MOPEL_011_00370</name>
</gene>
<organism evidence="1 2">
    <name type="scientific">Mobilicoccus pelagius NBRC 104925</name>
    <dbReference type="NCBI Taxonomy" id="1089455"/>
    <lineage>
        <taxon>Bacteria</taxon>
        <taxon>Bacillati</taxon>
        <taxon>Actinomycetota</taxon>
        <taxon>Actinomycetes</taxon>
        <taxon>Micrococcales</taxon>
        <taxon>Dermatophilaceae</taxon>
        <taxon>Mobilicoccus</taxon>
    </lineage>
</organism>
<dbReference type="STRING" id="1089455.MOPEL_011_00370"/>
<evidence type="ECO:0000313" key="2">
    <source>
        <dbReference type="Proteomes" id="UP000004367"/>
    </source>
</evidence>
<reference evidence="1 2" key="1">
    <citation type="submission" date="2012-02" db="EMBL/GenBank/DDBJ databases">
        <title>Whole genome shotgun sequence of Mobilicoccus pelagius NBRC 104925.</title>
        <authorList>
            <person name="Yoshida Y."/>
            <person name="Hosoyama A."/>
            <person name="Tsuchikane K."/>
            <person name="Katsumata H."/>
            <person name="Yamazaki S."/>
            <person name="Fujita N."/>
        </authorList>
    </citation>
    <scope>NUCLEOTIDE SEQUENCE [LARGE SCALE GENOMIC DNA]</scope>
    <source>
        <strain evidence="1 2">NBRC 104925</strain>
    </source>
</reference>
<comment type="caution">
    <text evidence="1">The sequence shown here is derived from an EMBL/GenBank/DDBJ whole genome shotgun (WGS) entry which is preliminary data.</text>
</comment>
<dbReference type="Pfam" id="PF07751">
    <property type="entry name" value="Abi_2"/>
    <property type="match status" value="1"/>
</dbReference>
<accession>H5UNZ7</accession>
<protein>
    <recommendedName>
        <fullName evidence="3">Abi family protein</fullName>
    </recommendedName>
</protein>
<proteinExistence type="predicted"/>
<name>H5UNZ7_9MICO</name>
<dbReference type="EMBL" id="BAFE01000011">
    <property type="protein sequence ID" value="GAB47455.1"/>
    <property type="molecule type" value="Genomic_DNA"/>
</dbReference>
<dbReference type="eggNOG" id="COG4823">
    <property type="taxonomic scope" value="Bacteria"/>
</dbReference>